<keyword evidence="8" id="KW-0472">Membrane</keyword>
<dbReference type="InterPro" id="IPR052272">
    <property type="entry name" value="GT106_glycosyltransferase"/>
</dbReference>
<evidence type="ECO:0000256" key="4">
    <source>
        <dbReference type="ARBA" id="ARBA00023253"/>
    </source>
</evidence>
<comment type="caution">
    <text evidence="9">The sequence shown here is derived from an EMBL/GenBank/DDBJ whole genome shotgun (WGS) entry which is preliminary data.</text>
</comment>
<name>A0ABD2ZJW5_9GENT</name>
<keyword evidence="5" id="KW-0119">Carbohydrate metabolism</keyword>
<keyword evidence="10" id="KW-1185">Reference proteome</keyword>
<feature type="transmembrane region" description="Helical" evidence="8">
    <location>
        <begin position="66"/>
        <end position="88"/>
    </location>
</feature>
<organism evidence="9 10">
    <name type="scientific">Cinchona calisaya</name>
    <dbReference type="NCBI Taxonomy" id="153742"/>
    <lineage>
        <taxon>Eukaryota</taxon>
        <taxon>Viridiplantae</taxon>
        <taxon>Streptophyta</taxon>
        <taxon>Embryophyta</taxon>
        <taxon>Tracheophyta</taxon>
        <taxon>Spermatophyta</taxon>
        <taxon>Magnoliopsida</taxon>
        <taxon>eudicotyledons</taxon>
        <taxon>Gunneridae</taxon>
        <taxon>Pentapetalae</taxon>
        <taxon>asterids</taxon>
        <taxon>lamiids</taxon>
        <taxon>Gentianales</taxon>
        <taxon>Rubiaceae</taxon>
        <taxon>Cinchonoideae</taxon>
        <taxon>Cinchoneae</taxon>
        <taxon>Cinchona</taxon>
    </lineage>
</organism>
<keyword evidence="8" id="KW-0812">Transmembrane</keyword>
<dbReference type="PANTHER" id="PTHR31933">
    <property type="entry name" value="O-FUCOSYLTRANSFERASE 2-RELATED"/>
    <property type="match status" value="1"/>
</dbReference>
<evidence type="ECO:0000256" key="2">
    <source>
        <dbReference type="ARBA" id="ARBA00022676"/>
    </source>
</evidence>
<dbReference type="EMBL" id="JBJUIK010000008">
    <property type="protein sequence ID" value="KAL3519424.1"/>
    <property type="molecule type" value="Genomic_DNA"/>
</dbReference>
<evidence type="ECO:0000256" key="7">
    <source>
        <dbReference type="SAM" id="MobiDB-lite"/>
    </source>
</evidence>
<sequence length="320" mass="36070">MPRSNNNYDFSSSSDLNDDDKDSQPDIYNGRITRQRSSVGLFPATRFSHGSGRKSKKWRGWCRRRAVAAGSVFVMVVVFFVVNSWMFFRIRDSGRVVAGGGVKIKYLNVNSSTVSIKAKLVKLGKGRKPQKTIFARLLAKAAHALAEGQNKPEPKDLWVEPYVRASSWKPCADQRDLERIEGNNGYIMVSANGGINQQRVAICNAVAVARLLNATLVIPSFMYSSVWRDTSQFGDIYQEDYFINYLKPDVRIVKELPKELKSLDLDAIRSVVSDADIPKEAKPGFYKKHILPILHRNRVVHFVGFGNRLASDPIPFQVQM</sequence>
<dbReference type="Pfam" id="PF10250">
    <property type="entry name" value="O-FucT"/>
    <property type="match status" value="1"/>
</dbReference>
<evidence type="ECO:0000256" key="3">
    <source>
        <dbReference type="ARBA" id="ARBA00022679"/>
    </source>
</evidence>
<keyword evidence="8" id="KW-1133">Transmembrane helix</keyword>
<evidence type="ECO:0000313" key="9">
    <source>
        <dbReference type="EMBL" id="KAL3519424.1"/>
    </source>
</evidence>
<dbReference type="InterPro" id="IPR019378">
    <property type="entry name" value="GDP-Fuc_O-FucTrfase"/>
</dbReference>
<evidence type="ECO:0000256" key="8">
    <source>
        <dbReference type="SAM" id="Phobius"/>
    </source>
</evidence>
<evidence type="ECO:0000313" key="10">
    <source>
        <dbReference type="Proteomes" id="UP001630127"/>
    </source>
</evidence>
<proteinExistence type="inferred from homology"/>
<feature type="region of interest" description="Disordered" evidence="7">
    <location>
        <begin position="1"/>
        <end position="28"/>
    </location>
</feature>
<dbReference type="Proteomes" id="UP001630127">
    <property type="component" value="Unassembled WGS sequence"/>
</dbReference>
<keyword evidence="4" id="KW-0294">Fucose metabolism</keyword>
<comment type="similarity">
    <text evidence="1">Belongs to the glycosyltransferase GT106 family.</text>
</comment>
<evidence type="ECO:0000256" key="1">
    <source>
        <dbReference type="ARBA" id="ARBA00007737"/>
    </source>
</evidence>
<feature type="compositionally biased region" description="Low complexity" evidence="7">
    <location>
        <begin position="1"/>
        <end position="15"/>
    </location>
</feature>
<accession>A0ABD2ZJW5</accession>
<keyword evidence="2" id="KW-0328">Glycosyltransferase</keyword>
<evidence type="ECO:0000256" key="6">
    <source>
        <dbReference type="ARBA" id="ARBA00030350"/>
    </source>
</evidence>
<evidence type="ECO:0000256" key="5">
    <source>
        <dbReference type="ARBA" id="ARBA00023277"/>
    </source>
</evidence>
<dbReference type="AlphaFoldDB" id="A0ABD2ZJW5"/>
<protein>
    <recommendedName>
        <fullName evidence="6">O-fucosyltransferase family protein</fullName>
    </recommendedName>
</protein>
<dbReference type="GO" id="GO:0006004">
    <property type="term" value="P:fucose metabolic process"/>
    <property type="evidence" value="ECO:0007669"/>
    <property type="project" value="UniProtKB-KW"/>
</dbReference>
<keyword evidence="3" id="KW-0808">Transferase</keyword>
<gene>
    <name evidence="9" type="ORF">ACH5RR_017573</name>
</gene>
<reference evidence="9 10" key="1">
    <citation type="submission" date="2024-11" db="EMBL/GenBank/DDBJ databases">
        <title>A near-complete genome assembly of Cinchona calisaya.</title>
        <authorList>
            <person name="Lian D.C."/>
            <person name="Zhao X.W."/>
            <person name="Wei L."/>
        </authorList>
    </citation>
    <scope>NUCLEOTIDE SEQUENCE [LARGE SCALE GENOMIC DNA]</scope>
    <source>
        <tissue evidence="9">Nenye</tissue>
    </source>
</reference>
<dbReference type="PANTHER" id="PTHR31933:SF9">
    <property type="entry name" value="O-FUCOSYLTRANSFERASE 2"/>
    <property type="match status" value="1"/>
</dbReference>
<dbReference type="GO" id="GO:0016757">
    <property type="term" value="F:glycosyltransferase activity"/>
    <property type="evidence" value="ECO:0007669"/>
    <property type="project" value="UniProtKB-KW"/>
</dbReference>